<dbReference type="PANTHER" id="PTHR31144">
    <property type="entry name" value="UPF0602 PROTEIN C4ORF47"/>
    <property type="match status" value="1"/>
</dbReference>
<dbReference type="GO" id="GO:0005881">
    <property type="term" value="C:cytoplasmic microtubule"/>
    <property type="evidence" value="ECO:0007669"/>
    <property type="project" value="TreeGrafter"/>
</dbReference>
<keyword evidence="8" id="KW-1185">Reference proteome</keyword>
<keyword evidence="3" id="KW-0206">Cytoskeleton</keyword>
<dbReference type="CTD" id="422718"/>
<dbReference type="Proteomes" id="UP000887568">
    <property type="component" value="Unplaced"/>
</dbReference>
<dbReference type="RefSeq" id="XP_038060147.1">
    <property type="nucleotide sequence ID" value="XM_038204219.1"/>
</dbReference>
<feature type="region of interest" description="Disordered" evidence="6">
    <location>
        <begin position="1"/>
        <end position="26"/>
    </location>
</feature>
<name>A0A914A8F8_PATMI</name>
<protein>
    <recommendedName>
        <fullName evidence="5">Cilia-and flagella-associated protein 96</fullName>
    </recommendedName>
</protein>
<organism evidence="7 8">
    <name type="scientific">Patiria miniata</name>
    <name type="common">Bat star</name>
    <name type="synonym">Asterina miniata</name>
    <dbReference type="NCBI Taxonomy" id="46514"/>
    <lineage>
        <taxon>Eukaryota</taxon>
        <taxon>Metazoa</taxon>
        <taxon>Echinodermata</taxon>
        <taxon>Eleutherozoa</taxon>
        <taxon>Asterozoa</taxon>
        <taxon>Asteroidea</taxon>
        <taxon>Valvatacea</taxon>
        <taxon>Valvatida</taxon>
        <taxon>Asterinidae</taxon>
        <taxon>Patiria</taxon>
    </lineage>
</organism>
<evidence type="ECO:0000256" key="4">
    <source>
        <dbReference type="ARBA" id="ARBA00035656"/>
    </source>
</evidence>
<evidence type="ECO:0000313" key="7">
    <source>
        <dbReference type="EnsemblMetazoa" id="XP_038060147.1"/>
    </source>
</evidence>
<dbReference type="PANTHER" id="PTHR31144:SF1">
    <property type="entry name" value="UPF0602 PROTEIN C4ORF47"/>
    <property type="match status" value="1"/>
</dbReference>
<dbReference type="GO" id="GO:0005813">
    <property type="term" value="C:centrosome"/>
    <property type="evidence" value="ECO:0007669"/>
    <property type="project" value="UniProtKB-SubCell"/>
</dbReference>
<evidence type="ECO:0000256" key="2">
    <source>
        <dbReference type="ARBA" id="ARBA00022490"/>
    </source>
</evidence>
<sequence length="327" mass="35598">MSTQASKFLDSFKMPPGEKGSGKNDMERIGLFQEMEYVTIGDKYKMPGTKAFNVTAYNGKQMLPGGSKVRTAGQGGYFSEKFTRIMEAEAYSDPVKMRRQYKLKEAKKNIGKAFLPSSGTKMQSGLGNHYGTLGGPVPAFSPVKKTGKPYTSDGRNFTTNPGKIGTGYGYPSLTIGKGYNYSSNPYDKGKELRRKQLEAHKSATKGGAFKLGMHPKAVFDSDPYATDKPLPPIKKLGTPKRDVKPFKPSHPAKEIGGSKAGTFDPYPSHSNDPYKPKKKKGPPPMNNSGKIFMPSPGPKSATTTSIINQNVVRTINSTNFRQVIASV</sequence>
<proteinExistence type="inferred from homology"/>
<dbReference type="GeneID" id="119731166"/>
<dbReference type="AlphaFoldDB" id="A0A914A8F8"/>
<dbReference type="OrthoDB" id="283553at2759"/>
<comment type="similarity">
    <text evidence="4">Belongs to the CFAP96 family.</text>
</comment>
<dbReference type="OMA" id="YMMEEAK"/>
<accession>A0A914A8F8</accession>
<evidence type="ECO:0000256" key="6">
    <source>
        <dbReference type="SAM" id="MobiDB-lite"/>
    </source>
</evidence>
<dbReference type="EnsemblMetazoa" id="XM_038204219.1">
    <property type="protein sequence ID" value="XP_038060147.1"/>
    <property type="gene ID" value="LOC119731166"/>
</dbReference>
<evidence type="ECO:0000256" key="5">
    <source>
        <dbReference type="ARBA" id="ARBA00035693"/>
    </source>
</evidence>
<dbReference type="InterPro" id="IPR029358">
    <property type="entry name" value="CFAP96"/>
</dbReference>
<keyword evidence="2" id="KW-0963">Cytoplasm</keyword>
<comment type="subcellular location">
    <subcellularLocation>
        <location evidence="1">Cytoplasm</location>
        <location evidence="1">Cytoskeleton</location>
        <location evidence="1">Microtubule organizing center</location>
        <location evidence="1">Centrosome</location>
    </subcellularLocation>
</comment>
<evidence type="ECO:0000256" key="1">
    <source>
        <dbReference type="ARBA" id="ARBA00004300"/>
    </source>
</evidence>
<reference evidence="7" key="1">
    <citation type="submission" date="2022-11" db="UniProtKB">
        <authorList>
            <consortium name="EnsemblMetazoa"/>
        </authorList>
    </citation>
    <scope>IDENTIFICATION</scope>
</reference>
<evidence type="ECO:0000256" key="3">
    <source>
        <dbReference type="ARBA" id="ARBA00023212"/>
    </source>
</evidence>
<dbReference type="Pfam" id="PF15239">
    <property type="entry name" value="CFAP96-like"/>
    <property type="match status" value="1"/>
</dbReference>
<evidence type="ECO:0000313" key="8">
    <source>
        <dbReference type="Proteomes" id="UP000887568"/>
    </source>
</evidence>
<feature type="region of interest" description="Disordered" evidence="6">
    <location>
        <begin position="222"/>
        <end position="303"/>
    </location>
</feature>